<organism evidence="5 6">
    <name type="scientific">Mycobacterium kansasii</name>
    <dbReference type="NCBI Taxonomy" id="1768"/>
    <lineage>
        <taxon>Bacteria</taxon>
        <taxon>Bacillati</taxon>
        <taxon>Actinomycetota</taxon>
        <taxon>Actinomycetes</taxon>
        <taxon>Mycobacteriales</taxon>
        <taxon>Mycobacteriaceae</taxon>
        <taxon>Mycobacterium</taxon>
    </lineage>
</organism>
<feature type="repeat" description="WD" evidence="3">
    <location>
        <begin position="14"/>
        <end position="55"/>
    </location>
</feature>
<proteinExistence type="predicted"/>
<dbReference type="PROSITE" id="PS50082">
    <property type="entry name" value="WD_REPEATS_2"/>
    <property type="match status" value="1"/>
</dbReference>
<dbReference type="Gene3D" id="2.130.10.10">
    <property type="entry name" value="YVTN repeat-like/Quinoprotein amine dehydrogenase"/>
    <property type="match status" value="1"/>
</dbReference>
<dbReference type="PROSITE" id="PS50294">
    <property type="entry name" value="WD_REPEATS_REGION"/>
    <property type="match status" value="1"/>
</dbReference>
<accession>A0A1V3XCG9</accession>
<evidence type="ECO:0000256" key="2">
    <source>
        <dbReference type="ARBA" id="ARBA00022737"/>
    </source>
</evidence>
<dbReference type="EMBL" id="MVBN01000003">
    <property type="protein sequence ID" value="OOK76798.1"/>
    <property type="molecule type" value="Genomic_DNA"/>
</dbReference>
<feature type="compositionally biased region" description="Polar residues" evidence="4">
    <location>
        <begin position="58"/>
        <end position="69"/>
    </location>
</feature>
<sequence length="98" mass="9607">MWDVGTGQQIGAPLTGHTGAVDSVAFSPDGRRIVSGSDDKTLRLWDAATGQPIGAPLSGSTASVSSVAFSPTGGASSPPAPTRCGCGTPAPASRSAPR</sequence>
<dbReference type="InterPro" id="IPR015943">
    <property type="entry name" value="WD40/YVTN_repeat-like_dom_sf"/>
</dbReference>
<dbReference type="PROSITE" id="PS00678">
    <property type="entry name" value="WD_REPEATS_1"/>
    <property type="match status" value="1"/>
</dbReference>
<comment type="caution">
    <text evidence="5">The sequence shown here is derived from an EMBL/GenBank/DDBJ whole genome shotgun (WGS) entry which is preliminary data.</text>
</comment>
<reference evidence="5 6" key="1">
    <citation type="submission" date="2017-02" db="EMBL/GenBank/DDBJ databases">
        <title>Complete genome sequences of Mycobacterium kansasii strains isolated from rhesus macaques.</title>
        <authorList>
            <person name="Panda A."/>
            <person name="Nagaraj S."/>
            <person name="Zhao X."/>
            <person name="Tettelin H."/>
            <person name="Detolla L.J."/>
        </authorList>
    </citation>
    <scope>NUCLEOTIDE SEQUENCE [LARGE SCALE GENOMIC DNA]</scope>
    <source>
        <strain evidence="5 6">11-3469</strain>
    </source>
</reference>
<keyword evidence="2" id="KW-0677">Repeat</keyword>
<evidence type="ECO:0000256" key="3">
    <source>
        <dbReference type="PROSITE-ProRule" id="PRU00221"/>
    </source>
</evidence>
<evidence type="ECO:0000256" key="4">
    <source>
        <dbReference type="SAM" id="MobiDB-lite"/>
    </source>
</evidence>
<evidence type="ECO:0000313" key="5">
    <source>
        <dbReference type="EMBL" id="OOK76798.1"/>
    </source>
</evidence>
<feature type="region of interest" description="Disordered" evidence="4">
    <location>
        <begin position="1"/>
        <end position="36"/>
    </location>
</feature>
<protein>
    <submittedName>
        <fullName evidence="5">WD domain, G-beta repeat family protein</fullName>
    </submittedName>
</protein>
<dbReference type="Proteomes" id="UP000188532">
    <property type="component" value="Unassembled WGS sequence"/>
</dbReference>
<dbReference type="Pfam" id="PF00400">
    <property type="entry name" value="WD40"/>
    <property type="match status" value="1"/>
</dbReference>
<evidence type="ECO:0000256" key="1">
    <source>
        <dbReference type="ARBA" id="ARBA00022574"/>
    </source>
</evidence>
<dbReference type="InterPro" id="IPR001680">
    <property type="entry name" value="WD40_rpt"/>
</dbReference>
<dbReference type="InterPro" id="IPR036322">
    <property type="entry name" value="WD40_repeat_dom_sf"/>
</dbReference>
<dbReference type="PANTHER" id="PTHR19879">
    <property type="entry name" value="TRANSCRIPTION INITIATION FACTOR TFIID"/>
    <property type="match status" value="1"/>
</dbReference>
<name>A0A1V3XCG9_MYCKA</name>
<dbReference type="SUPFAM" id="SSF50978">
    <property type="entry name" value="WD40 repeat-like"/>
    <property type="match status" value="1"/>
</dbReference>
<dbReference type="PANTHER" id="PTHR19879:SF9">
    <property type="entry name" value="TRANSCRIPTION INITIATION FACTOR TFIID SUBUNIT 5"/>
    <property type="match status" value="1"/>
</dbReference>
<dbReference type="AlphaFoldDB" id="A0A1V3XCG9"/>
<feature type="region of interest" description="Disordered" evidence="4">
    <location>
        <begin position="53"/>
        <end position="98"/>
    </location>
</feature>
<evidence type="ECO:0000313" key="6">
    <source>
        <dbReference type="Proteomes" id="UP000188532"/>
    </source>
</evidence>
<dbReference type="SMART" id="SM00320">
    <property type="entry name" value="WD40"/>
    <property type="match status" value="1"/>
</dbReference>
<gene>
    <name evidence="5" type="ORF">BZL29_3549</name>
</gene>
<keyword evidence="1 3" id="KW-0853">WD repeat</keyword>
<dbReference type="InterPro" id="IPR019775">
    <property type="entry name" value="WD40_repeat_CS"/>
</dbReference>